<gene>
    <name evidence="5" type="ORF">P7H47_10820</name>
</gene>
<evidence type="ECO:0000256" key="2">
    <source>
        <dbReference type="ARBA" id="ARBA00022525"/>
    </source>
</evidence>
<dbReference type="EMBL" id="JARQBI010000038">
    <property type="protein sequence ID" value="MDT2797730.1"/>
    <property type="molecule type" value="Genomic_DNA"/>
</dbReference>
<feature type="domain" description="SpaA-like prealbumin fold" evidence="4">
    <location>
        <begin position="150"/>
        <end position="230"/>
    </location>
</feature>
<dbReference type="RefSeq" id="WP_311898532.1">
    <property type="nucleotide sequence ID" value="NZ_AP035890.1"/>
</dbReference>
<evidence type="ECO:0000313" key="5">
    <source>
        <dbReference type="EMBL" id="MDT2797730.1"/>
    </source>
</evidence>
<dbReference type="InterPro" id="IPR013783">
    <property type="entry name" value="Ig-like_fold"/>
</dbReference>
<feature type="domain" description="SpaA-like prealbumin fold" evidence="4">
    <location>
        <begin position="50"/>
        <end position="125"/>
    </location>
</feature>
<organism evidence="5 6">
    <name type="scientific">Enterococcus cecorum</name>
    <dbReference type="NCBI Taxonomy" id="44008"/>
    <lineage>
        <taxon>Bacteria</taxon>
        <taxon>Bacillati</taxon>
        <taxon>Bacillota</taxon>
        <taxon>Bacilli</taxon>
        <taxon>Lactobacillales</taxon>
        <taxon>Enterococcaceae</taxon>
        <taxon>Enterococcus</taxon>
    </lineage>
</organism>
<evidence type="ECO:0000259" key="4">
    <source>
        <dbReference type="Pfam" id="PF17802"/>
    </source>
</evidence>
<keyword evidence="3" id="KW-0732">Signal</keyword>
<sequence>MPLAYRRPGTQTIGVLNPFVPGDSVVNLTILKQGNIRVFKEDAETGVKAQGAASLENAVYGLYQANGKKIKEITLKNINGKVQAEIKDLDPGKYVLKEIKAPKGYVLSDEAIEIVVEPGKTVNTIAKDQVIKGTIDLVKVANKDLVDSTNPDNKPKLAGIEISLTSKTTGKVVKTVVTDNDGYATFGKNTFVFDTYILSETKGKEGYKLFEPFEVTISENGQTFHYVLEDKVIEQRLKVVKVDQETGKVIALAGTQFKIWDKYANNGKGGYVSMALPNYTEVSDIFTTNEKGYFVTTDTLKYGKNRYELREIKAPEKYVLNKTPYVFSVTDDTNTIQLIYFANRLAKANVEVFKYDTSTNFDQKRRLLVLNLTYSKKMKQAQPLLVHSKQTKKVKSM</sequence>
<dbReference type="Pfam" id="PF17802">
    <property type="entry name" value="SpaA"/>
    <property type="match status" value="3"/>
</dbReference>
<dbReference type="Proteomes" id="UP001255696">
    <property type="component" value="Unassembled WGS sequence"/>
</dbReference>
<name>A0AAW8TUI9_9ENTE</name>
<dbReference type="PANTHER" id="PTHR36108:SF13">
    <property type="entry name" value="COLOSSIN-B-RELATED"/>
    <property type="match status" value="1"/>
</dbReference>
<reference evidence="5" key="1">
    <citation type="submission" date="2023-03" db="EMBL/GenBank/DDBJ databases">
        <authorList>
            <person name="Shen W."/>
            <person name="Cai J."/>
        </authorList>
    </citation>
    <scope>NUCLEOTIDE SEQUENCE</scope>
    <source>
        <strain evidence="5">B245-2</strain>
    </source>
</reference>
<dbReference type="InterPro" id="IPR041033">
    <property type="entry name" value="SpaA_PFL_dom_1"/>
</dbReference>
<dbReference type="AlphaFoldDB" id="A0AAW8TUI9"/>
<keyword evidence="2" id="KW-0964">Secreted</keyword>
<proteinExistence type="inferred from homology"/>
<comment type="caution">
    <text evidence="5">The sequence shown here is derived from an EMBL/GenBank/DDBJ whole genome shotgun (WGS) entry which is preliminary data.</text>
</comment>
<evidence type="ECO:0000256" key="1">
    <source>
        <dbReference type="ARBA" id="ARBA00007257"/>
    </source>
</evidence>
<dbReference type="SUPFAM" id="SSF49478">
    <property type="entry name" value="Cna protein B-type domain"/>
    <property type="match status" value="1"/>
</dbReference>
<comment type="similarity">
    <text evidence="1">Belongs to the serine-aspartate repeat-containing protein (SDr) family.</text>
</comment>
<evidence type="ECO:0000313" key="6">
    <source>
        <dbReference type="Proteomes" id="UP001255696"/>
    </source>
</evidence>
<dbReference type="PANTHER" id="PTHR36108">
    <property type="entry name" value="COLOSSIN-B-RELATED"/>
    <property type="match status" value="1"/>
</dbReference>
<evidence type="ECO:0000256" key="3">
    <source>
        <dbReference type="ARBA" id="ARBA00022729"/>
    </source>
</evidence>
<protein>
    <submittedName>
        <fullName evidence="5">SpaA isopeptide-forming pilin-related protein</fullName>
    </submittedName>
</protein>
<accession>A0AAW8TUI9</accession>
<dbReference type="Gene3D" id="2.60.40.10">
    <property type="entry name" value="Immunoglobulins"/>
    <property type="match status" value="3"/>
</dbReference>
<feature type="domain" description="SpaA-like prealbumin fold" evidence="4">
    <location>
        <begin position="236"/>
        <end position="337"/>
    </location>
</feature>